<feature type="transmembrane region" description="Helical" evidence="1">
    <location>
        <begin position="12"/>
        <end position="29"/>
    </location>
</feature>
<name>A0A2B0LAE7_BACCE</name>
<organism evidence="2 3">
    <name type="scientific">Bacillus cereus</name>
    <dbReference type="NCBI Taxonomy" id="1396"/>
    <lineage>
        <taxon>Bacteria</taxon>
        <taxon>Bacillati</taxon>
        <taxon>Bacillota</taxon>
        <taxon>Bacilli</taxon>
        <taxon>Bacillales</taxon>
        <taxon>Bacillaceae</taxon>
        <taxon>Bacillus</taxon>
        <taxon>Bacillus cereus group</taxon>
    </lineage>
</organism>
<dbReference type="RefSeq" id="WP_098492909.1">
    <property type="nucleotide sequence ID" value="NZ_NUWN01000175.1"/>
</dbReference>
<protein>
    <submittedName>
        <fullName evidence="2">Uncharacterized protein</fullName>
    </submittedName>
</protein>
<evidence type="ECO:0000313" key="3">
    <source>
        <dbReference type="Proteomes" id="UP000242656"/>
    </source>
</evidence>
<sequence length="72" mass="8437">MFINKRNVNLVIRFLLELCALVSLGYWGFQVGKSVYTKFVFCIGSPLMFAILWGVFIFIWQGSPYSFLRLNY</sequence>
<dbReference type="Pfam" id="PF10823">
    <property type="entry name" value="DUF2568"/>
    <property type="match status" value="1"/>
</dbReference>
<dbReference type="Proteomes" id="UP000242656">
    <property type="component" value="Unassembled WGS sequence"/>
</dbReference>
<feature type="transmembrane region" description="Helical" evidence="1">
    <location>
        <begin position="35"/>
        <end position="60"/>
    </location>
</feature>
<proteinExistence type="predicted"/>
<dbReference type="AlphaFoldDB" id="A0A2B0LAE7"/>
<reference evidence="2 3" key="1">
    <citation type="submission" date="2017-09" db="EMBL/GenBank/DDBJ databases">
        <title>Large-scale bioinformatics analysis of Bacillus genomes uncovers conserved roles of natural products in bacterial physiology.</title>
        <authorList>
            <consortium name="Agbiome Team Llc"/>
            <person name="Bleich R.M."/>
            <person name="Grubbs K.J."/>
            <person name="Santa Maria K.C."/>
            <person name="Allen S.E."/>
            <person name="Farag S."/>
            <person name="Shank E.A."/>
            <person name="Bowers A."/>
        </authorList>
    </citation>
    <scope>NUCLEOTIDE SEQUENCE [LARGE SCALE GENOMIC DNA]</scope>
    <source>
        <strain evidence="2 3">AFS083043</strain>
    </source>
</reference>
<evidence type="ECO:0000313" key="2">
    <source>
        <dbReference type="EMBL" id="PFK27804.1"/>
    </source>
</evidence>
<gene>
    <name evidence="2" type="ORF">COI93_24500</name>
</gene>
<dbReference type="InterPro" id="IPR021214">
    <property type="entry name" value="DUF2568"/>
</dbReference>
<comment type="caution">
    <text evidence="2">The sequence shown here is derived from an EMBL/GenBank/DDBJ whole genome shotgun (WGS) entry which is preliminary data.</text>
</comment>
<keyword evidence="1" id="KW-0472">Membrane</keyword>
<dbReference type="EMBL" id="NUWN01000175">
    <property type="protein sequence ID" value="PFK27804.1"/>
    <property type="molecule type" value="Genomic_DNA"/>
</dbReference>
<accession>A0A2B0LAE7</accession>
<keyword evidence="1" id="KW-1133">Transmembrane helix</keyword>
<keyword evidence="1" id="KW-0812">Transmembrane</keyword>
<evidence type="ECO:0000256" key="1">
    <source>
        <dbReference type="SAM" id="Phobius"/>
    </source>
</evidence>